<comment type="function">
    <text evidence="10">Catalyzes the reduction of 3'-oxosphinganine (3-ketodihydrosphingosine/KDS) to sphinganine (dihydrosphingosine/DHS), the second step of de novo sphingolipid biosynthesis.</text>
</comment>
<organism evidence="13 14">
    <name type="scientific">Somion occarium</name>
    <dbReference type="NCBI Taxonomy" id="3059160"/>
    <lineage>
        <taxon>Eukaryota</taxon>
        <taxon>Fungi</taxon>
        <taxon>Dikarya</taxon>
        <taxon>Basidiomycota</taxon>
        <taxon>Agaricomycotina</taxon>
        <taxon>Agaricomycetes</taxon>
        <taxon>Polyporales</taxon>
        <taxon>Cerrenaceae</taxon>
        <taxon>Somion</taxon>
    </lineage>
</organism>
<dbReference type="CDD" id="cd08939">
    <property type="entry name" value="KDSR-like_SDR_c"/>
    <property type="match status" value="1"/>
</dbReference>
<accession>A0ABP1DM81</accession>
<dbReference type="InterPro" id="IPR036291">
    <property type="entry name" value="NAD(P)-bd_dom_sf"/>
</dbReference>
<feature type="transmembrane region" description="Helical" evidence="12">
    <location>
        <begin position="6"/>
        <end position="22"/>
    </location>
</feature>
<evidence type="ECO:0000256" key="5">
    <source>
        <dbReference type="ARBA" id="ARBA00022857"/>
    </source>
</evidence>
<sequence length="355" mass="39219">MIANAILTACTAVALTITYSLYRRMFFKKKWDPRGKHCYVTGGSAGAGLAIAKLLVRKGAHVSIVARNQERLDTALKELETVRQSPDQTIKAYSYSIDNASGAAEALEAACQAHDGRCPDAQFFVAGTSRPGHFVEQSEESLKKGMEETYWCQAWSALAAVRRMVRDQAKGKIVFVSSVLGYMSIVGYSTYSPGKFATRGLAETLQSELMLYDIDVHIAFPGTIYSPGYEVENQTKPKVTLKIEESDGGAQPDAVAQGILKGVQNGDFHITYDFLLNVFRGSTRGSSPGNNFFMDSIYELIGRVSTDSSQVTILFIEVDDMFQIALPFWRMSVDNTVRAHSEEHRQYLRDKGLIA</sequence>
<protein>
    <recommendedName>
        <fullName evidence="9">3-dehydrosphinganine reductase</fullName>
        <ecNumber evidence="9">1.1.1.102</ecNumber>
    </recommendedName>
</protein>
<keyword evidence="5" id="KW-0521">NADP</keyword>
<keyword evidence="12" id="KW-0472">Membrane</keyword>
<dbReference type="Proteomes" id="UP001497453">
    <property type="component" value="Chromosome 4"/>
</dbReference>
<evidence type="ECO:0000313" key="14">
    <source>
        <dbReference type="Proteomes" id="UP001497453"/>
    </source>
</evidence>
<evidence type="ECO:0000256" key="3">
    <source>
        <dbReference type="ARBA" id="ARBA00004991"/>
    </source>
</evidence>
<evidence type="ECO:0000256" key="11">
    <source>
        <dbReference type="ARBA" id="ARBA00048930"/>
    </source>
</evidence>
<keyword evidence="8" id="KW-0443">Lipid metabolism</keyword>
<evidence type="ECO:0000256" key="4">
    <source>
        <dbReference type="ARBA" id="ARBA00022824"/>
    </source>
</evidence>
<feature type="transmembrane region" description="Helical" evidence="12">
    <location>
        <begin position="173"/>
        <end position="191"/>
    </location>
</feature>
<dbReference type="Pfam" id="PF00106">
    <property type="entry name" value="adh_short"/>
    <property type="match status" value="1"/>
</dbReference>
<keyword evidence="6" id="KW-0746">Sphingolipid metabolism</keyword>
<dbReference type="Gene3D" id="3.40.50.720">
    <property type="entry name" value="NAD(P)-binding Rossmann-like Domain"/>
    <property type="match status" value="1"/>
</dbReference>
<evidence type="ECO:0000256" key="7">
    <source>
        <dbReference type="ARBA" id="ARBA00023002"/>
    </source>
</evidence>
<name>A0ABP1DM81_9APHY</name>
<comment type="pathway">
    <text evidence="2">Lipid metabolism; sphingolipid metabolism.</text>
</comment>
<dbReference type="SUPFAM" id="SSF51735">
    <property type="entry name" value="NAD(P)-binding Rossmann-fold domains"/>
    <property type="match status" value="1"/>
</dbReference>
<keyword evidence="12" id="KW-0812">Transmembrane</keyword>
<evidence type="ECO:0000256" key="9">
    <source>
        <dbReference type="ARBA" id="ARBA00026112"/>
    </source>
</evidence>
<keyword evidence="4" id="KW-0256">Endoplasmic reticulum</keyword>
<keyword evidence="12" id="KW-1133">Transmembrane helix</keyword>
<dbReference type="PANTHER" id="PTHR43550:SF3">
    <property type="entry name" value="3-KETODIHYDROSPHINGOSINE REDUCTASE"/>
    <property type="match status" value="1"/>
</dbReference>
<comment type="subcellular location">
    <subcellularLocation>
        <location evidence="1">Endoplasmic reticulum</location>
    </subcellularLocation>
</comment>
<evidence type="ECO:0000256" key="8">
    <source>
        <dbReference type="ARBA" id="ARBA00023098"/>
    </source>
</evidence>
<gene>
    <name evidence="13" type="ORF">GFSPODELE1_LOCUS6720</name>
</gene>
<dbReference type="PANTHER" id="PTHR43550">
    <property type="entry name" value="3-KETODIHYDROSPHINGOSINE REDUCTASE"/>
    <property type="match status" value="1"/>
</dbReference>
<keyword evidence="7" id="KW-0560">Oxidoreductase</keyword>
<evidence type="ECO:0000256" key="10">
    <source>
        <dbReference type="ARBA" id="ARBA00044737"/>
    </source>
</evidence>
<dbReference type="EC" id="1.1.1.102" evidence="9"/>
<evidence type="ECO:0000256" key="1">
    <source>
        <dbReference type="ARBA" id="ARBA00004240"/>
    </source>
</evidence>
<evidence type="ECO:0000313" key="13">
    <source>
        <dbReference type="EMBL" id="CAL1708158.1"/>
    </source>
</evidence>
<proteinExistence type="predicted"/>
<evidence type="ECO:0000256" key="6">
    <source>
        <dbReference type="ARBA" id="ARBA00022919"/>
    </source>
</evidence>
<evidence type="ECO:0000256" key="2">
    <source>
        <dbReference type="ARBA" id="ARBA00004760"/>
    </source>
</evidence>
<dbReference type="InterPro" id="IPR002347">
    <property type="entry name" value="SDR_fam"/>
</dbReference>
<comment type="catalytic activity">
    <reaction evidence="11">
        <text>sphinganine + NADP(+) = 3-oxosphinganine + NADPH + H(+)</text>
        <dbReference type="Rhea" id="RHEA:22640"/>
        <dbReference type="ChEBI" id="CHEBI:15378"/>
        <dbReference type="ChEBI" id="CHEBI:57783"/>
        <dbReference type="ChEBI" id="CHEBI:57817"/>
        <dbReference type="ChEBI" id="CHEBI:58299"/>
        <dbReference type="ChEBI" id="CHEBI:58349"/>
        <dbReference type="EC" id="1.1.1.102"/>
    </reaction>
    <physiologicalReaction direction="right-to-left" evidence="11">
        <dbReference type="Rhea" id="RHEA:22642"/>
    </physiologicalReaction>
</comment>
<evidence type="ECO:0000256" key="12">
    <source>
        <dbReference type="SAM" id="Phobius"/>
    </source>
</evidence>
<dbReference type="InterPro" id="IPR045022">
    <property type="entry name" value="KDSR-like"/>
</dbReference>
<dbReference type="PRINTS" id="PR00081">
    <property type="entry name" value="GDHRDH"/>
</dbReference>
<dbReference type="EMBL" id="OZ037947">
    <property type="protein sequence ID" value="CAL1708158.1"/>
    <property type="molecule type" value="Genomic_DNA"/>
</dbReference>
<reference evidence="14" key="1">
    <citation type="submission" date="2024-04" db="EMBL/GenBank/DDBJ databases">
        <authorList>
            <person name="Shaw F."/>
            <person name="Minotto A."/>
        </authorList>
    </citation>
    <scope>NUCLEOTIDE SEQUENCE [LARGE SCALE GENOMIC DNA]</scope>
</reference>
<comment type="pathway">
    <text evidence="3">Sphingolipid metabolism.</text>
</comment>
<keyword evidence="14" id="KW-1185">Reference proteome</keyword>